<gene>
    <name evidence="2" type="ORF">PCOR1329_LOCUS9721</name>
</gene>
<protein>
    <recommendedName>
        <fullName evidence="4">WAP domain-containing protein</fullName>
    </recommendedName>
</protein>
<keyword evidence="3" id="KW-1185">Reference proteome</keyword>
<evidence type="ECO:0008006" key="4">
    <source>
        <dbReference type="Google" id="ProtNLM"/>
    </source>
</evidence>
<proteinExistence type="predicted"/>
<comment type="caution">
    <text evidence="2">The sequence shown here is derived from an EMBL/GenBank/DDBJ whole genome shotgun (WGS) entry which is preliminary data.</text>
</comment>
<sequence>MMAAIFRALALLHLLPRLLAASACPDAACGAGEPAEEAALLQSISRRGDARSIPAVPPSLLSGAAPAPGSAGPYPVKCYAGQSTQCPGSSDQCAGNQCCPGIPWSGGKTFPCPSATSVEASNCASSQKAWYCAASSDIPHPGGAAVPAVRGSACSWLGGALPREVLCGPEHAVPRQLGPVRGQPVLPRHPVERQQDLPVPIRHQRRGLELRQRPEGLVLRAVAAPQQSEFFGTSTWWVTGSALADVAAGYFCSPRSRSLNPPPTLAPSLFLPPFPSARWPKDRARSQSGSGASRCVAALGLNASPSHSSNGI</sequence>
<dbReference type="Proteomes" id="UP001189429">
    <property type="component" value="Unassembled WGS sequence"/>
</dbReference>
<evidence type="ECO:0000313" key="3">
    <source>
        <dbReference type="Proteomes" id="UP001189429"/>
    </source>
</evidence>
<feature type="chain" id="PRO_5046256448" description="WAP domain-containing protein" evidence="1">
    <location>
        <begin position="21"/>
        <end position="312"/>
    </location>
</feature>
<evidence type="ECO:0000256" key="1">
    <source>
        <dbReference type="SAM" id="SignalP"/>
    </source>
</evidence>
<name>A0ABN9QBU4_9DINO</name>
<evidence type="ECO:0000313" key="2">
    <source>
        <dbReference type="EMBL" id="CAK0802092.1"/>
    </source>
</evidence>
<feature type="signal peptide" evidence="1">
    <location>
        <begin position="1"/>
        <end position="20"/>
    </location>
</feature>
<accession>A0ABN9QBU4</accession>
<reference evidence="2" key="1">
    <citation type="submission" date="2023-10" db="EMBL/GenBank/DDBJ databases">
        <authorList>
            <person name="Chen Y."/>
            <person name="Shah S."/>
            <person name="Dougan E. K."/>
            <person name="Thang M."/>
            <person name="Chan C."/>
        </authorList>
    </citation>
    <scope>NUCLEOTIDE SEQUENCE [LARGE SCALE GENOMIC DNA]</scope>
</reference>
<organism evidence="2 3">
    <name type="scientific">Prorocentrum cordatum</name>
    <dbReference type="NCBI Taxonomy" id="2364126"/>
    <lineage>
        <taxon>Eukaryota</taxon>
        <taxon>Sar</taxon>
        <taxon>Alveolata</taxon>
        <taxon>Dinophyceae</taxon>
        <taxon>Prorocentrales</taxon>
        <taxon>Prorocentraceae</taxon>
        <taxon>Prorocentrum</taxon>
    </lineage>
</organism>
<dbReference type="EMBL" id="CAUYUJ010002725">
    <property type="protein sequence ID" value="CAK0802092.1"/>
    <property type="molecule type" value="Genomic_DNA"/>
</dbReference>
<keyword evidence="1" id="KW-0732">Signal</keyword>